<evidence type="ECO:0000256" key="4">
    <source>
        <dbReference type="ARBA" id="ARBA00022777"/>
    </source>
</evidence>
<dbReference type="Proteomes" id="UP000886750">
    <property type="component" value="Unassembled WGS sequence"/>
</dbReference>
<keyword evidence="2" id="KW-0808">Transferase</keyword>
<dbReference type="InterPro" id="IPR011892">
    <property type="entry name" value="Cyt_kin_arch"/>
</dbReference>
<gene>
    <name evidence="6" type="ORF">H9729_01210</name>
</gene>
<evidence type="ECO:0000313" key="7">
    <source>
        <dbReference type="Proteomes" id="UP000886750"/>
    </source>
</evidence>
<evidence type="ECO:0000256" key="2">
    <source>
        <dbReference type="ARBA" id="ARBA00022679"/>
    </source>
</evidence>
<keyword evidence="5" id="KW-0067">ATP-binding</keyword>
<accession>A0A9D2CRM5</accession>
<dbReference type="SUPFAM" id="SSF52540">
    <property type="entry name" value="P-loop containing nucleoside triphosphate hydrolases"/>
    <property type="match status" value="1"/>
</dbReference>
<dbReference type="GO" id="GO:0016301">
    <property type="term" value="F:kinase activity"/>
    <property type="evidence" value="ECO:0007669"/>
    <property type="project" value="UniProtKB-KW"/>
</dbReference>
<dbReference type="AlphaFoldDB" id="A0A9D2CRM5"/>
<evidence type="ECO:0000256" key="5">
    <source>
        <dbReference type="ARBA" id="ARBA00022840"/>
    </source>
</evidence>
<dbReference type="InterPro" id="IPR027417">
    <property type="entry name" value="P-loop_NTPase"/>
</dbReference>
<dbReference type="EMBL" id="DXCQ01000014">
    <property type="protein sequence ID" value="HIY96285.1"/>
    <property type="molecule type" value="Genomic_DNA"/>
</dbReference>
<evidence type="ECO:0000256" key="1">
    <source>
        <dbReference type="ARBA" id="ARBA00022490"/>
    </source>
</evidence>
<dbReference type="GO" id="GO:0006139">
    <property type="term" value="P:nucleobase-containing compound metabolic process"/>
    <property type="evidence" value="ECO:0007669"/>
    <property type="project" value="InterPro"/>
</dbReference>
<protein>
    <submittedName>
        <fullName evidence="6">Cytidylate kinase family protein</fullName>
    </submittedName>
</protein>
<reference evidence="6" key="2">
    <citation type="submission" date="2021-04" db="EMBL/GenBank/DDBJ databases">
        <authorList>
            <person name="Gilroy R."/>
        </authorList>
    </citation>
    <scope>NUCLEOTIDE SEQUENCE</scope>
    <source>
        <strain evidence="6">1345</strain>
    </source>
</reference>
<keyword evidence="3" id="KW-0547">Nucleotide-binding</keyword>
<evidence type="ECO:0000313" key="6">
    <source>
        <dbReference type="EMBL" id="HIY96285.1"/>
    </source>
</evidence>
<sequence length="280" mass="31044">MKGFKISLAGDLGSGKSTVGKILARELGAEVYSTGTIQRQIATEMGMTTLQLNQYMETHTEIDGKIDDGLRALENSEKDLIIDSRMAWHFVPSSFSVYMAAEPRVSAERIMKADRASEPFASIEEAVNSIAERRKSEMFRYSNLYGVNIKDLENYDYVVDTSFIPPETVAEHILAHFRKNRAGEQFARYELCPARLLPCGEEEGEPAFFECGGAYFIARGAEQIARAIQGGAPLVACVQAEGYGEEFAKQNCTDEKIAAWERKTGVKLFGRPAFLHDGSL</sequence>
<reference evidence="6" key="1">
    <citation type="journal article" date="2021" name="PeerJ">
        <title>Extensive microbial diversity within the chicken gut microbiome revealed by metagenomics and culture.</title>
        <authorList>
            <person name="Gilroy R."/>
            <person name="Ravi A."/>
            <person name="Getino M."/>
            <person name="Pursley I."/>
            <person name="Horton D.L."/>
            <person name="Alikhan N.F."/>
            <person name="Baker D."/>
            <person name="Gharbi K."/>
            <person name="Hall N."/>
            <person name="Watson M."/>
            <person name="Adriaenssens E.M."/>
            <person name="Foster-Nyarko E."/>
            <person name="Jarju S."/>
            <person name="Secka A."/>
            <person name="Antonio M."/>
            <person name="Oren A."/>
            <person name="Chaudhuri R.R."/>
            <person name="La Ragione R."/>
            <person name="Hildebrand F."/>
            <person name="Pallen M.J."/>
        </authorList>
    </citation>
    <scope>NUCLEOTIDE SEQUENCE</scope>
    <source>
        <strain evidence="6">1345</strain>
    </source>
</reference>
<dbReference type="Gene3D" id="3.40.50.300">
    <property type="entry name" value="P-loop containing nucleotide triphosphate hydrolases"/>
    <property type="match status" value="1"/>
</dbReference>
<evidence type="ECO:0000256" key="3">
    <source>
        <dbReference type="ARBA" id="ARBA00022741"/>
    </source>
</evidence>
<name>A0A9D2CRM5_9FIRM</name>
<organism evidence="6 7">
    <name type="scientific">Candidatus Borkfalkia excrementigallinarum</name>
    <dbReference type="NCBI Taxonomy" id="2838506"/>
    <lineage>
        <taxon>Bacteria</taxon>
        <taxon>Bacillati</taxon>
        <taxon>Bacillota</taxon>
        <taxon>Clostridia</taxon>
        <taxon>Christensenellales</taxon>
        <taxon>Christensenellaceae</taxon>
        <taxon>Candidatus Borkfalkia</taxon>
    </lineage>
</organism>
<comment type="caution">
    <text evidence="6">The sequence shown here is derived from an EMBL/GenBank/DDBJ whole genome shotgun (WGS) entry which is preliminary data.</text>
</comment>
<dbReference type="GO" id="GO:0005524">
    <property type="term" value="F:ATP binding"/>
    <property type="evidence" value="ECO:0007669"/>
    <property type="project" value="UniProtKB-KW"/>
</dbReference>
<keyword evidence="1" id="KW-0963">Cytoplasm</keyword>
<dbReference type="NCBIfam" id="TIGR02173">
    <property type="entry name" value="cyt_kin_arch"/>
    <property type="match status" value="1"/>
</dbReference>
<dbReference type="GO" id="GO:0016776">
    <property type="term" value="F:phosphotransferase activity, phosphate group as acceptor"/>
    <property type="evidence" value="ECO:0007669"/>
    <property type="project" value="InterPro"/>
</dbReference>
<proteinExistence type="predicted"/>
<keyword evidence="4 6" id="KW-0418">Kinase</keyword>
<dbReference type="Pfam" id="PF13189">
    <property type="entry name" value="Cytidylate_kin2"/>
    <property type="match status" value="1"/>
</dbReference>